<dbReference type="InterPro" id="IPR013103">
    <property type="entry name" value="RVT_2"/>
</dbReference>
<feature type="domain" description="Reverse transcriptase Ty1/copia-type" evidence="2">
    <location>
        <begin position="161"/>
        <end position="277"/>
    </location>
</feature>
<reference evidence="3" key="1">
    <citation type="submission" date="2020-06" db="EMBL/GenBank/DDBJ databases">
        <authorList>
            <person name="Li T."/>
            <person name="Hu X."/>
            <person name="Zhang T."/>
            <person name="Song X."/>
            <person name="Zhang H."/>
            <person name="Dai N."/>
            <person name="Sheng W."/>
            <person name="Hou X."/>
            <person name="Wei L."/>
        </authorList>
    </citation>
    <scope>NUCLEOTIDE SEQUENCE</scope>
    <source>
        <strain evidence="3">KEN8</strain>
        <tissue evidence="3">Leaf</tissue>
    </source>
</reference>
<evidence type="ECO:0000313" key="3">
    <source>
        <dbReference type="EMBL" id="KAL0332539.1"/>
    </source>
</evidence>
<feature type="domain" description="Reverse transcriptase Ty1/copia-type" evidence="2">
    <location>
        <begin position="97"/>
        <end position="158"/>
    </location>
</feature>
<dbReference type="AlphaFoldDB" id="A0AAW2MM25"/>
<comment type="caution">
    <text evidence="3">The sequence shown here is derived from an EMBL/GenBank/DDBJ whole genome shotgun (WGS) entry which is preliminary data.</text>
</comment>
<feature type="transmembrane region" description="Helical" evidence="1">
    <location>
        <begin position="309"/>
        <end position="326"/>
    </location>
</feature>
<dbReference type="Pfam" id="PF07727">
    <property type="entry name" value="RVT_2"/>
    <property type="match status" value="2"/>
</dbReference>
<dbReference type="InterPro" id="IPR043502">
    <property type="entry name" value="DNA/RNA_pol_sf"/>
</dbReference>
<organism evidence="3">
    <name type="scientific">Sesamum calycinum</name>
    <dbReference type="NCBI Taxonomy" id="2727403"/>
    <lineage>
        <taxon>Eukaryota</taxon>
        <taxon>Viridiplantae</taxon>
        <taxon>Streptophyta</taxon>
        <taxon>Embryophyta</taxon>
        <taxon>Tracheophyta</taxon>
        <taxon>Spermatophyta</taxon>
        <taxon>Magnoliopsida</taxon>
        <taxon>eudicotyledons</taxon>
        <taxon>Gunneridae</taxon>
        <taxon>Pentapetalae</taxon>
        <taxon>asterids</taxon>
        <taxon>lamiids</taxon>
        <taxon>Lamiales</taxon>
        <taxon>Pedaliaceae</taxon>
        <taxon>Sesamum</taxon>
    </lineage>
</organism>
<feature type="transmembrane region" description="Helical" evidence="1">
    <location>
        <begin position="410"/>
        <end position="433"/>
    </location>
</feature>
<reference evidence="3" key="2">
    <citation type="journal article" date="2024" name="Plant">
        <title>Genomic evolution and insights into agronomic trait innovations of Sesamum species.</title>
        <authorList>
            <person name="Miao H."/>
            <person name="Wang L."/>
            <person name="Qu L."/>
            <person name="Liu H."/>
            <person name="Sun Y."/>
            <person name="Le M."/>
            <person name="Wang Q."/>
            <person name="Wei S."/>
            <person name="Zheng Y."/>
            <person name="Lin W."/>
            <person name="Duan Y."/>
            <person name="Cao H."/>
            <person name="Xiong S."/>
            <person name="Wang X."/>
            <person name="Wei L."/>
            <person name="Li C."/>
            <person name="Ma Q."/>
            <person name="Ju M."/>
            <person name="Zhao R."/>
            <person name="Li G."/>
            <person name="Mu C."/>
            <person name="Tian Q."/>
            <person name="Mei H."/>
            <person name="Zhang T."/>
            <person name="Gao T."/>
            <person name="Zhang H."/>
        </authorList>
    </citation>
    <scope>NUCLEOTIDE SEQUENCE</scope>
    <source>
        <strain evidence="3">KEN8</strain>
    </source>
</reference>
<dbReference type="EMBL" id="JACGWM010000013">
    <property type="protein sequence ID" value="KAL0332539.1"/>
    <property type="molecule type" value="Genomic_DNA"/>
</dbReference>
<name>A0AAW2MM25_9LAMI</name>
<dbReference type="CDD" id="cd09272">
    <property type="entry name" value="RNase_HI_RT_Ty1"/>
    <property type="match status" value="1"/>
</dbReference>
<proteinExistence type="predicted"/>
<sequence>MTTCGLSKVVADQALFAQLMQFLMGLGEMFDHVLHQLLVMDPIPSINRAYSMVQSVERKKEVHMEITEIEDRAVMQASKDVNWVADMQDELQALDKNGTWELTSLPPTKHTIRSMWVFKLKLHPDGSIAKYKARLVAKGYNQIEGVDFFDSFSSVAKFVIASRQWNLKLTAKLLDYGFTQSAHDNCLFLRHTKTDFVALLVYVDDILLTGASENSLNAVKQYLDELFTTKDFGLAKYFLGLELARSSHGLHVTQHKYLQDILRDASMLDDRPASTPFPSGLHLTNEEGLHIEMLHYMFSVFERNLFQALDYWVCIFLGTSLISWKIKKQATVSRSSAEAEYRSMGSTVCELLWISYLLTDFMIHVHQLIPFWCDNRAALHITANPFFMSAPSTLTLTVTWCTINSKGVSFILLISMALINLLISSLRPCLLLLSLA</sequence>
<dbReference type="PANTHER" id="PTHR11439">
    <property type="entry name" value="GAG-POL-RELATED RETROTRANSPOSON"/>
    <property type="match status" value="1"/>
</dbReference>
<dbReference type="PANTHER" id="PTHR11439:SF470">
    <property type="entry name" value="CYSTEINE-RICH RLK (RECEPTOR-LIKE PROTEIN KINASE) 8"/>
    <property type="match status" value="1"/>
</dbReference>
<accession>A0AAW2MM25</accession>
<dbReference type="SUPFAM" id="SSF56672">
    <property type="entry name" value="DNA/RNA polymerases"/>
    <property type="match status" value="1"/>
</dbReference>
<evidence type="ECO:0000256" key="1">
    <source>
        <dbReference type="SAM" id="Phobius"/>
    </source>
</evidence>
<gene>
    <name evidence="3" type="ORF">Scaly_2155400</name>
</gene>
<keyword evidence="1" id="KW-1133">Transmembrane helix</keyword>
<protein>
    <submittedName>
        <fullName evidence="3">Retrovirus-related Pol polyprotein from transposon RE1</fullName>
    </submittedName>
</protein>
<keyword evidence="1" id="KW-0472">Membrane</keyword>
<keyword evidence="1" id="KW-0812">Transmembrane</keyword>
<evidence type="ECO:0000259" key="2">
    <source>
        <dbReference type="Pfam" id="PF07727"/>
    </source>
</evidence>